<organism evidence="1 2">
    <name type="scientific">Aegilops tauschii subsp. strangulata</name>
    <name type="common">Goatgrass</name>
    <dbReference type="NCBI Taxonomy" id="200361"/>
    <lineage>
        <taxon>Eukaryota</taxon>
        <taxon>Viridiplantae</taxon>
        <taxon>Streptophyta</taxon>
        <taxon>Embryophyta</taxon>
        <taxon>Tracheophyta</taxon>
        <taxon>Spermatophyta</taxon>
        <taxon>Magnoliopsida</taxon>
        <taxon>Liliopsida</taxon>
        <taxon>Poales</taxon>
        <taxon>Poaceae</taxon>
        <taxon>BOP clade</taxon>
        <taxon>Pooideae</taxon>
        <taxon>Triticodae</taxon>
        <taxon>Triticeae</taxon>
        <taxon>Triticinae</taxon>
        <taxon>Aegilops</taxon>
    </lineage>
</organism>
<dbReference type="AlphaFoldDB" id="A0A453Q9S8"/>
<reference evidence="2" key="2">
    <citation type="journal article" date="2017" name="Nat. Plants">
        <title>The Aegilops tauschii genome reveals multiple impacts of transposons.</title>
        <authorList>
            <person name="Zhao G."/>
            <person name="Zou C."/>
            <person name="Li K."/>
            <person name="Wang K."/>
            <person name="Li T."/>
            <person name="Gao L."/>
            <person name="Zhang X."/>
            <person name="Wang H."/>
            <person name="Yang Z."/>
            <person name="Liu X."/>
            <person name="Jiang W."/>
            <person name="Mao L."/>
            <person name="Kong X."/>
            <person name="Jiao Y."/>
            <person name="Jia J."/>
        </authorList>
    </citation>
    <scope>NUCLEOTIDE SEQUENCE [LARGE SCALE GENOMIC DNA]</scope>
    <source>
        <strain evidence="2">cv. AL8/78</strain>
    </source>
</reference>
<evidence type="ECO:0000313" key="2">
    <source>
        <dbReference type="Proteomes" id="UP000015105"/>
    </source>
</evidence>
<name>A0A453Q9S8_AEGTS</name>
<reference evidence="1" key="5">
    <citation type="journal article" date="2021" name="G3 (Bethesda)">
        <title>Aegilops tauschii genome assembly Aet v5.0 features greater sequence contiguity and improved annotation.</title>
        <authorList>
            <person name="Wang L."/>
            <person name="Zhu T."/>
            <person name="Rodriguez J.C."/>
            <person name="Deal K.R."/>
            <person name="Dubcovsky J."/>
            <person name="McGuire P.E."/>
            <person name="Lux T."/>
            <person name="Spannagl M."/>
            <person name="Mayer K.F.X."/>
            <person name="Baldrich P."/>
            <person name="Meyers B.C."/>
            <person name="Huo N."/>
            <person name="Gu Y.Q."/>
            <person name="Zhou H."/>
            <person name="Devos K.M."/>
            <person name="Bennetzen J.L."/>
            <person name="Unver T."/>
            <person name="Budak H."/>
            <person name="Gulick P.J."/>
            <person name="Galiba G."/>
            <person name="Kalapos B."/>
            <person name="Nelson D.R."/>
            <person name="Li P."/>
            <person name="You F.M."/>
            <person name="Luo M.C."/>
            <person name="Dvorak J."/>
        </authorList>
    </citation>
    <scope>NUCLEOTIDE SEQUENCE [LARGE SCALE GENOMIC DNA]</scope>
    <source>
        <strain evidence="1">cv. AL8/78</strain>
    </source>
</reference>
<evidence type="ECO:0008006" key="3">
    <source>
        <dbReference type="Google" id="ProtNLM"/>
    </source>
</evidence>
<reference evidence="2" key="1">
    <citation type="journal article" date="2014" name="Science">
        <title>Ancient hybridizations among the ancestral genomes of bread wheat.</title>
        <authorList>
            <consortium name="International Wheat Genome Sequencing Consortium,"/>
            <person name="Marcussen T."/>
            <person name="Sandve S.R."/>
            <person name="Heier L."/>
            <person name="Spannagl M."/>
            <person name="Pfeifer M."/>
            <person name="Jakobsen K.S."/>
            <person name="Wulff B.B."/>
            <person name="Steuernagel B."/>
            <person name="Mayer K.F."/>
            <person name="Olsen O.A."/>
        </authorList>
    </citation>
    <scope>NUCLEOTIDE SEQUENCE [LARGE SCALE GENOMIC DNA]</scope>
    <source>
        <strain evidence="2">cv. AL8/78</strain>
    </source>
</reference>
<dbReference type="Proteomes" id="UP000015105">
    <property type="component" value="Chromosome 7D"/>
</dbReference>
<evidence type="ECO:0000313" key="1">
    <source>
        <dbReference type="EnsemblPlants" id="AET7Gv20009800.1"/>
    </source>
</evidence>
<sequence>KLGDGKLISFWHDVWAGDCSLKVQFWDLFCICNQVDSTVAQVWDGNDLKLTFRRCVDMLGMNRWDQLVCLI</sequence>
<reference evidence="1" key="3">
    <citation type="journal article" date="2017" name="Nature">
        <title>Genome sequence of the progenitor of the wheat D genome Aegilops tauschii.</title>
        <authorList>
            <person name="Luo M.C."/>
            <person name="Gu Y.Q."/>
            <person name="Puiu D."/>
            <person name="Wang H."/>
            <person name="Twardziok S.O."/>
            <person name="Deal K.R."/>
            <person name="Huo N."/>
            <person name="Zhu T."/>
            <person name="Wang L."/>
            <person name="Wang Y."/>
            <person name="McGuire P.E."/>
            <person name="Liu S."/>
            <person name="Long H."/>
            <person name="Ramasamy R.K."/>
            <person name="Rodriguez J.C."/>
            <person name="Van S.L."/>
            <person name="Yuan L."/>
            <person name="Wang Z."/>
            <person name="Xia Z."/>
            <person name="Xiao L."/>
            <person name="Anderson O.D."/>
            <person name="Ouyang S."/>
            <person name="Liang Y."/>
            <person name="Zimin A.V."/>
            <person name="Pertea G."/>
            <person name="Qi P."/>
            <person name="Bennetzen J.L."/>
            <person name="Dai X."/>
            <person name="Dawson M.W."/>
            <person name="Muller H.G."/>
            <person name="Kugler K."/>
            <person name="Rivarola-Duarte L."/>
            <person name="Spannagl M."/>
            <person name="Mayer K.F.X."/>
            <person name="Lu F.H."/>
            <person name="Bevan M.W."/>
            <person name="Leroy P."/>
            <person name="Li P."/>
            <person name="You F.M."/>
            <person name="Sun Q."/>
            <person name="Liu Z."/>
            <person name="Lyons E."/>
            <person name="Wicker T."/>
            <person name="Salzberg S.L."/>
            <person name="Devos K.M."/>
            <person name="Dvorak J."/>
        </authorList>
    </citation>
    <scope>NUCLEOTIDE SEQUENCE [LARGE SCALE GENOMIC DNA]</scope>
    <source>
        <strain evidence="1">cv. AL8/78</strain>
    </source>
</reference>
<proteinExistence type="predicted"/>
<dbReference type="EnsemblPlants" id="AET7Gv20009800.1">
    <property type="protein sequence ID" value="AET7Gv20009800.1"/>
    <property type="gene ID" value="AET7Gv20009800"/>
</dbReference>
<protein>
    <recommendedName>
        <fullName evidence="3">Reverse transcriptase zinc-binding domain-containing protein</fullName>
    </recommendedName>
</protein>
<dbReference type="PANTHER" id="PTHR36617:SF15">
    <property type="entry name" value="REVERSE TRANSCRIPTASE ZINC-BINDING DOMAIN-CONTAINING PROTEIN"/>
    <property type="match status" value="1"/>
</dbReference>
<dbReference type="Gramene" id="AET7Gv20009800.1">
    <property type="protein sequence ID" value="AET7Gv20009800.1"/>
    <property type="gene ID" value="AET7Gv20009800"/>
</dbReference>
<accession>A0A453Q9S8</accession>
<keyword evidence="2" id="KW-1185">Reference proteome</keyword>
<dbReference type="PANTHER" id="PTHR36617">
    <property type="entry name" value="PROTEIN, PUTATIVE-RELATED"/>
    <property type="match status" value="1"/>
</dbReference>
<reference evidence="1" key="4">
    <citation type="submission" date="2019-03" db="UniProtKB">
        <authorList>
            <consortium name="EnsemblPlants"/>
        </authorList>
    </citation>
    <scope>IDENTIFICATION</scope>
</reference>